<evidence type="ECO:0008006" key="3">
    <source>
        <dbReference type="Google" id="ProtNLM"/>
    </source>
</evidence>
<comment type="caution">
    <text evidence="1">The sequence shown here is derived from an EMBL/GenBank/DDBJ whole genome shotgun (WGS) entry which is preliminary data.</text>
</comment>
<protein>
    <recommendedName>
        <fullName evidence="3">Pilus assembly protein, PilO</fullName>
    </recommendedName>
</protein>
<organism evidence="1 2">
    <name type="scientific">Clostridium tepidiprofundi DSM 19306</name>
    <dbReference type="NCBI Taxonomy" id="1121338"/>
    <lineage>
        <taxon>Bacteria</taxon>
        <taxon>Bacillati</taxon>
        <taxon>Bacillota</taxon>
        <taxon>Clostridia</taxon>
        <taxon>Eubacteriales</taxon>
        <taxon>Clostridiaceae</taxon>
        <taxon>Clostridium</taxon>
    </lineage>
</organism>
<proteinExistence type="predicted"/>
<sequence>MKMKNNNKISLVILSVILLITAYYKFVFLKQQEKIKYLSSKKSELNLQLSKMTNRAIKTKKISENAKIINAKIREATKDLFPPIEQENIILILNEIIKKSNIHNTSLSISDVNIENINQSTSEQNKSSEDKYLLDKLIREYTSLKNNQYIEKQDDKKSDSNKKDKNDSLGLRKVSVSMNYAGSYDNLRKLIGVIEDFPRKIIISNLNIISGNKGTVMGSLTLDLYVVPKMYDDEFTKWNYNNNYGKYNPFKSGYEYNEASNSNKNNKEKKYDFILSVKPISSDLPTIILGKSNDNTQDSYIYADNKDNEELEIYFTKFNGKYYYKYKSEKNSYPKDFNGNGVIFNTNENDINFCVYSCSRNSSSDTAGAILKIHNNTDKNVNIDIKYDDSDRPRVIVRKIEGDIVVNRN</sequence>
<name>A0A151B5X8_9CLOT</name>
<evidence type="ECO:0000313" key="2">
    <source>
        <dbReference type="Proteomes" id="UP000075531"/>
    </source>
</evidence>
<gene>
    <name evidence="1" type="ORF">CLTEP_07290</name>
</gene>
<dbReference type="STRING" id="1121338.CLTEP_07290"/>
<dbReference type="RefSeq" id="WP_066822755.1">
    <property type="nucleotide sequence ID" value="NZ_LTBA01000004.1"/>
</dbReference>
<keyword evidence="2" id="KW-1185">Reference proteome</keyword>
<accession>A0A151B5X8</accession>
<dbReference type="PATRIC" id="fig|1121338.3.peg.740"/>
<dbReference type="AlphaFoldDB" id="A0A151B5X8"/>
<evidence type="ECO:0000313" key="1">
    <source>
        <dbReference type="EMBL" id="KYH35325.1"/>
    </source>
</evidence>
<dbReference type="OrthoDB" id="1704601at2"/>
<dbReference type="EMBL" id="LTBA01000004">
    <property type="protein sequence ID" value="KYH35325.1"/>
    <property type="molecule type" value="Genomic_DNA"/>
</dbReference>
<reference evidence="1 2" key="1">
    <citation type="submission" date="2016-02" db="EMBL/GenBank/DDBJ databases">
        <title>Genome sequence of Clostridium tepidiprofundi DSM 19306.</title>
        <authorList>
            <person name="Poehlein A."/>
            <person name="Daniel R."/>
        </authorList>
    </citation>
    <scope>NUCLEOTIDE SEQUENCE [LARGE SCALE GENOMIC DNA]</scope>
    <source>
        <strain evidence="1 2">DSM 19306</strain>
    </source>
</reference>
<dbReference type="Proteomes" id="UP000075531">
    <property type="component" value="Unassembled WGS sequence"/>
</dbReference>